<feature type="domain" description="DUF2134" evidence="2">
    <location>
        <begin position="57"/>
        <end position="152"/>
    </location>
</feature>
<evidence type="ECO:0000313" key="4">
    <source>
        <dbReference type="Proteomes" id="UP001055125"/>
    </source>
</evidence>
<keyword evidence="1" id="KW-0812">Transmembrane</keyword>
<proteinExistence type="predicted"/>
<dbReference type="Pfam" id="PF09977">
    <property type="entry name" value="Tad_C"/>
    <property type="match status" value="1"/>
</dbReference>
<keyword evidence="4" id="KW-1185">Reference proteome</keyword>
<keyword evidence="1" id="KW-0472">Membrane</keyword>
<reference evidence="3" key="1">
    <citation type="journal article" date="2021" name="Front. Microbiol.">
        <title>Comprehensive Comparative Genomics and Phenotyping of Methylobacterium Species.</title>
        <authorList>
            <person name="Alessa O."/>
            <person name="Ogura Y."/>
            <person name="Fujitani Y."/>
            <person name="Takami H."/>
            <person name="Hayashi T."/>
            <person name="Sahin N."/>
            <person name="Tani A."/>
        </authorList>
    </citation>
    <scope>NUCLEOTIDE SEQUENCE</scope>
    <source>
        <strain evidence="3">DSM 19015</strain>
    </source>
</reference>
<dbReference type="InterPro" id="IPR018705">
    <property type="entry name" value="DUF2134_membrane"/>
</dbReference>
<accession>A0ABQ4S071</accession>
<dbReference type="RefSeq" id="WP_238244954.1">
    <property type="nucleotide sequence ID" value="NZ_BPQP01000047.1"/>
</dbReference>
<evidence type="ECO:0000259" key="2">
    <source>
        <dbReference type="Pfam" id="PF09977"/>
    </source>
</evidence>
<comment type="caution">
    <text evidence="3">The sequence shown here is derived from an EMBL/GenBank/DDBJ whole genome shotgun (WGS) entry which is preliminary data.</text>
</comment>
<dbReference type="EMBL" id="BPQP01000047">
    <property type="protein sequence ID" value="GJD95818.1"/>
    <property type="molecule type" value="Genomic_DNA"/>
</dbReference>
<sequence length="420" mass="42300">MTGFLSLRSLSRDEGGSFLIIGALSMPILLGVSAFAVDLGNAYYLENRLKIAAEAAALGTVLAIPNNAAAQQKGVDLAAKNVPAYLGVVTRTADVTIGTYEPKTRTFTPSASDQNAVRVVAKVTQENGNALETFFGRFLGKPTLDLTATAIAVRVTPACLIVLDASAGSAFYQQGSAGVALQGCGLHVNSSSGSGLATQGSTSTKAASICVAGGFTGSGYSPVPKIGCAPLADPLAGLPEPSEPVCNQSNVTLNGGMLPSNCTYTGNLVIKGNASLQPGLYYLKGAKLSISGNAGLTGQGVTLFLDATSTLDLGGNGSLSLSAPATGTYAGIAVFQSRSAAPSVTSTLKGTSDFTIDGGIYMPTAKLSVSGSGSVSSPSKVGRVVVGQMELKGSPFFSINAFPNSTHPSGMASGRTALVY</sequence>
<protein>
    <recommendedName>
        <fullName evidence="2">DUF2134 domain-containing protein</fullName>
    </recommendedName>
</protein>
<evidence type="ECO:0000256" key="1">
    <source>
        <dbReference type="SAM" id="Phobius"/>
    </source>
</evidence>
<gene>
    <name evidence="3" type="ORF">OCOJLMKI_3033</name>
</gene>
<evidence type="ECO:0000313" key="3">
    <source>
        <dbReference type="EMBL" id="GJD95818.1"/>
    </source>
</evidence>
<name>A0ABQ4S071_9HYPH</name>
<reference evidence="3" key="2">
    <citation type="submission" date="2021-08" db="EMBL/GenBank/DDBJ databases">
        <authorList>
            <person name="Tani A."/>
            <person name="Ola A."/>
            <person name="Ogura Y."/>
            <person name="Katsura K."/>
            <person name="Hayashi T."/>
        </authorList>
    </citation>
    <scope>NUCLEOTIDE SEQUENCE</scope>
    <source>
        <strain evidence="3">DSM 19015</strain>
    </source>
</reference>
<keyword evidence="1" id="KW-1133">Transmembrane helix</keyword>
<organism evidence="3 4">
    <name type="scientific">Methylobacterium iners</name>
    <dbReference type="NCBI Taxonomy" id="418707"/>
    <lineage>
        <taxon>Bacteria</taxon>
        <taxon>Pseudomonadati</taxon>
        <taxon>Pseudomonadota</taxon>
        <taxon>Alphaproteobacteria</taxon>
        <taxon>Hyphomicrobiales</taxon>
        <taxon>Methylobacteriaceae</taxon>
        <taxon>Methylobacterium</taxon>
    </lineage>
</organism>
<dbReference type="Proteomes" id="UP001055125">
    <property type="component" value="Unassembled WGS sequence"/>
</dbReference>
<feature type="transmembrane region" description="Helical" evidence="1">
    <location>
        <begin position="20"/>
        <end position="40"/>
    </location>
</feature>